<dbReference type="Pfam" id="PF00395">
    <property type="entry name" value="SLH"/>
    <property type="match status" value="2"/>
</dbReference>
<accession>A0A644YHS4</accession>
<sequence>MNRKRLIACLLALLLALPLAIQPVLATTFPDVTGSWSWAAEYIGDMADKGIFKGYEDGTFGPGKELTAGQALAVCARGAGLTDKLFAQIALDRADEVTAILGTQLSWFHSDFAVCLELGIVTDAELKALYQSGALTDAITKEDFAFYLVRGMGLGGLAESLTSCSMSFADASSIAAARQSYVYLLYLYGIVQGTDENKFLPKSTLTRAVSATMLSRAVSFVQERGIVPELAEYTDYDWTAGLVTGASDGSDGTVLMLASGSGSKSVTVPDTAIIYQNNMPVTASALKEGVYARACYDENGLVVSVRVVSASSLVTVSGTVTSLSEDAINLTVSGVSRILPVNRFTSVTAGGVTGDRSLLDNEAGYSEAVCVTDPDGTVLTAKLTGGTTVCEGLIESVTTGKTTSLQVTLFNGVTRSFTVPDSAAVTVDNTSGTLKSGLEGSYVALKESNDTAGEVESAAVSTADTYIQGSIRGTTYTSNPNTIYLTNRTTGESTSYSMADSPVITYNGKEVAFSALQKDWFVTARLDSLGKVEMIEAYPGSVKVEGTITAIAYDTVTVITVTGKDGDLYALSLDMSDLPEIERDGSKSSIDKLRVGDTVTVTISYHMVTLISAKAQEANISGTVTRIIQDTSGSTLELRLEDGSTASYDIGTGTSVVKDGKSATISSLEPGDVVEMTVSDGQAVSITVSDSETSSANIAGTILYINADDKSILLRVSDSTTGADYIVTVNVTSSGTKYLDIDDGTSLSLSKLAIGDEIVAYGAYDGSEFDATIILIK</sequence>
<dbReference type="InterPro" id="IPR001119">
    <property type="entry name" value="SLH_dom"/>
</dbReference>
<evidence type="ECO:0000259" key="1">
    <source>
        <dbReference type="PROSITE" id="PS51272"/>
    </source>
</evidence>
<organism evidence="2">
    <name type="scientific">bioreactor metagenome</name>
    <dbReference type="NCBI Taxonomy" id="1076179"/>
    <lineage>
        <taxon>unclassified sequences</taxon>
        <taxon>metagenomes</taxon>
        <taxon>ecological metagenomes</taxon>
    </lineage>
</organism>
<dbReference type="PROSITE" id="PS51272">
    <property type="entry name" value="SLH"/>
    <property type="match status" value="2"/>
</dbReference>
<comment type="caution">
    <text evidence="2">The sequence shown here is derived from an EMBL/GenBank/DDBJ whole genome shotgun (WGS) entry which is preliminary data.</text>
</comment>
<dbReference type="AlphaFoldDB" id="A0A644YHS4"/>
<dbReference type="EMBL" id="VSSQ01004995">
    <property type="protein sequence ID" value="MPM27441.1"/>
    <property type="molecule type" value="Genomic_DNA"/>
</dbReference>
<feature type="domain" description="SLH" evidence="1">
    <location>
        <begin position="26"/>
        <end position="89"/>
    </location>
</feature>
<evidence type="ECO:0000313" key="2">
    <source>
        <dbReference type="EMBL" id="MPM27441.1"/>
    </source>
</evidence>
<proteinExistence type="predicted"/>
<gene>
    <name evidence="2" type="ORF">SDC9_73952</name>
</gene>
<protein>
    <recommendedName>
        <fullName evidence="1">SLH domain-containing protein</fullName>
    </recommendedName>
</protein>
<name>A0A644YHS4_9ZZZZ</name>
<feature type="domain" description="SLH" evidence="1">
    <location>
        <begin position="165"/>
        <end position="228"/>
    </location>
</feature>
<reference evidence="2" key="1">
    <citation type="submission" date="2019-08" db="EMBL/GenBank/DDBJ databases">
        <authorList>
            <person name="Kucharzyk K."/>
            <person name="Murdoch R.W."/>
            <person name="Higgins S."/>
            <person name="Loffler F."/>
        </authorList>
    </citation>
    <scope>NUCLEOTIDE SEQUENCE</scope>
</reference>